<dbReference type="RefSeq" id="WP_056955290.1">
    <property type="nucleotide sequence ID" value="NZ_AZFK01000077.1"/>
</dbReference>
<dbReference type="PROSITE" id="PS51257">
    <property type="entry name" value="PROKAR_LIPOPROTEIN"/>
    <property type="match status" value="1"/>
</dbReference>
<accession>A0A0R1U4W8</accession>
<sequence length="222" mass="23446">MSSQITKRILISTAALGMALSLAACGSSKATSDNSSSSTTSQTTSAAAKAVKQANHLISQGKYQAALDTLNEVDHQTTTTKALRRDLRNYLAAKESLKKNNLDEATTSLSTVKSSSATMKSAYGKLRSQIASAKESTGTGAPLPSNQPVANAAAASATSEDVISSFANQAGFNKEGYGIMPISKNGDVYRFEVRQDNSDKTIANFIGIYDYNQATKQITQIQ</sequence>
<gene>
    <name evidence="2" type="ORF">FC43_GL000219</name>
</gene>
<protein>
    <recommendedName>
        <fullName evidence="4">Lipoprotein</fullName>
    </recommendedName>
</protein>
<feature type="chain" id="PRO_5039408943" description="Lipoprotein" evidence="1">
    <location>
        <begin position="24"/>
        <end position="222"/>
    </location>
</feature>
<reference evidence="2 3" key="1">
    <citation type="journal article" date="2015" name="Genome Announc.">
        <title>Expanding the biotechnology potential of lactobacilli through comparative genomics of 213 strains and associated genera.</title>
        <authorList>
            <person name="Sun Z."/>
            <person name="Harris H.M."/>
            <person name="McCann A."/>
            <person name="Guo C."/>
            <person name="Argimon S."/>
            <person name="Zhang W."/>
            <person name="Yang X."/>
            <person name="Jeffery I.B."/>
            <person name="Cooney J.C."/>
            <person name="Kagawa T.F."/>
            <person name="Liu W."/>
            <person name="Song Y."/>
            <person name="Salvetti E."/>
            <person name="Wrobel A."/>
            <person name="Rasinkangas P."/>
            <person name="Parkhill J."/>
            <person name="Rea M.C."/>
            <person name="O'Sullivan O."/>
            <person name="Ritari J."/>
            <person name="Douillard F.P."/>
            <person name="Paul Ross R."/>
            <person name="Yang R."/>
            <person name="Briner A.E."/>
            <person name="Felis G.E."/>
            <person name="de Vos W.M."/>
            <person name="Barrangou R."/>
            <person name="Klaenhammer T.R."/>
            <person name="Caufield P.W."/>
            <person name="Cui Y."/>
            <person name="Zhang H."/>
            <person name="O'Toole P.W."/>
        </authorList>
    </citation>
    <scope>NUCLEOTIDE SEQUENCE [LARGE SCALE GENOMIC DNA]</scope>
    <source>
        <strain evidence="2 3">DSM 15946</strain>
    </source>
</reference>
<dbReference type="Proteomes" id="UP000050816">
    <property type="component" value="Unassembled WGS sequence"/>
</dbReference>
<keyword evidence="1" id="KW-0732">Signal</keyword>
<organism evidence="2 3">
    <name type="scientific">Limosilactobacillus ingluviei DSM 15946</name>
    <dbReference type="NCBI Taxonomy" id="1423760"/>
    <lineage>
        <taxon>Bacteria</taxon>
        <taxon>Bacillati</taxon>
        <taxon>Bacillota</taxon>
        <taxon>Bacilli</taxon>
        <taxon>Lactobacillales</taxon>
        <taxon>Lactobacillaceae</taxon>
        <taxon>Limosilactobacillus</taxon>
    </lineage>
</organism>
<evidence type="ECO:0008006" key="4">
    <source>
        <dbReference type="Google" id="ProtNLM"/>
    </source>
</evidence>
<dbReference type="EMBL" id="AZFK01000077">
    <property type="protein sequence ID" value="KRL88287.1"/>
    <property type="molecule type" value="Genomic_DNA"/>
</dbReference>
<evidence type="ECO:0000313" key="2">
    <source>
        <dbReference type="EMBL" id="KRL88287.1"/>
    </source>
</evidence>
<name>A0A0R1U4W8_9LACO</name>
<evidence type="ECO:0000256" key="1">
    <source>
        <dbReference type="SAM" id="SignalP"/>
    </source>
</evidence>
<feature type="signal peptide" evidence="1">
    <location>
        <begin position="1"/>
        <end position="23"/>
    </location>
</feature>
<comment type="caution">
    <text evidence="2">The sequence shown here is derived from an EMBL/GenBank/DDBJ whole genome shotgun (WGS) entry which is preliminary data.</text>
</comment>
<dbReference type="AlphaFoldDB" id="A0A0R1U4W8"/>
<proteinExistence type="predicted"/>
<evidence type="ECO:0000313" key="3">
    <source>
        <dbReference type="Proteomes" id="UP000050816"/>
    </source>
</evidence>
<dbReference type="PATRIC" id="fig|1423760.3.peg.236"/>